<evidence type="ECO:0000313" key="5">
    <source>
        <dbReference type="Proteomes" id="UP000199572"/>
    </source>
</evidence>
<dbReference type="InterPro" id="IPR006860">
    <property type="entry name" value="FecR"/>
</dbReference>
<dbReference type="Gene3D" id="2.60.120.1440">
    <property type="match status" value="1"/>
</dbReference>
<dbReference type="RefSeq" id="WP_090883923.1">
    <property type="nucleotide sequence ID" value="NZ_FOGG01000010.1"/>
</dbReference>
<organism evidence="4 5">
    <name type="scientific">Pedobacter rhizosphaerae</name>
    <dbReference type="NCBI Taxonomy" id="390241"/>
    <lineage>
        <taxon>Bacteria</taxon>
        <taxon>Pseudomonadati</taxon>
        <taxon>Bacteroidota</taxon>
        <taxon>Sphingobacteriia</taxon>
        <taxon>Sphingobacteriales</taxon>
        <taxon>Sphingobacteriaceae</taxon>
        <taxon>Pedobacter</taxon>
    </lineage>
</organism>
<dbReference type="FunFam" id="2.60.120.1440:FF:000001">
    <property type="entry name" value="Putative anti-sigma factor"/>
    <property type="match status" value="1"/>
</dbReference>
<dbReference type="Gene3D" id="3.55.50.30">
    <property type="match status" value="1"/>
</dbReference>
<name>A0A1H9PQQ4_9SPHI</name>
<keyword evidence="5" id="KW-1185">Reference proteome</keyword>
<protein>
    <submittedName>
        <fullName evidence="4">FecR family protein</fullName>
    </submittedName>
</protein>
<keyword evidence="1" id="KW-0812">Transmembrane</keyword>
<dbReference type="EMBL" id="FOGG01000010">
    <property type="protein sequence ID" value="SER50420.1"/>
    <property type="molecule type" value="Genomic_DNA"/>
</dbReference>
<dbReference type="Proteomes" id="UP000199572">
    <property type="component" value="Unassembled WGS sequence"/>
</dbReference>
<keyword evidence="1" id="KW-0472">Membrane</keyword>
<accession>A0A1H9PQQ4</accession>
<feature type="transmembrane region" description="Helical" evidence="1">
    <location>
        <begin position="77"/>
        <end position="96"/>
    </location>
</feature>
<gene>
    <name evidence="4" type="ORF">SAMN04488023_11065</name>
</gene>
<dbReference type="PANTHER" id="PTHR30273:SF2">
    <property type="entry name" value="PROTEIN FECR"/>
    <property type="match status" value="1"/>
</dbReference>
<reference evidence="4 5" key="1">
    <citation type="submission" date="2016-10" db="EMBL/GenBank/DDBJ databases">
        <authorList>
            <person name="de Groot N.N."/>
        </authorList>
    </citation>
    <scope>NUCLEOTIDE SEQUENCE [LARGE SCALE GENOMIC DNA]</scope>
    <source>
        <strain evidence="4 5">DSM 18610</strain>
    </source>
</reference>
<proteinExistence type="predicted"/>
<dbReference type="PIRSF" id="PIRSF018266">
    <property type="entry name" value="FecR"/>
    <property type="match status" value="1"/>
</dbReference>
<dbReference type="Pfam" id="PF16344">
    <property type="entry name" value="FecR_C"/>
    <property type="match status" value="1"/>
</dbReference>
<sequence>MDENRIRILFERVRNGNYSQQDIQELNEWYHNLNAGGQNLKKWFAEAGGEEMLADRLYDSFGERLEKDNRKFNFSKLIKAAAILTVLFGIGLAIYLSQQKSQQMVAKKSIIPINPAQKTARLTLDDGSMVNVKDLAQGTTKLAGAMLEKTADGSLIYKINGLQYGKEVRYNTITTPRAGQFEVILPDGTHVWLNAASSLKFPLKFQGTERVVTLQGEGYFEVARNAKMPFKVLSGIQTVTVLGTHFNIKAYQGEQNISTTLFEGSVNVKNNKTAEYTLLKPGHQADLNVNNSGITVSNADLDQALSWKNGYFIFENQDVKAIMTLISRWYDVDVEYHITSAERFGGTFSRSTDLKELLKNLESLGKTRFQLKERKVIVSN</sequence>
<dbReference type="OrthoDB" id="1099963at2"/>
<feature type="domain" description="Protein FecR C-terminal" evidence="3">
    <location>
        <begin position="311"/>
        <end position="378"/>
    </location>
</feature>
<evidence type="ECO:0000256" key="1">
    <source>
        <dbReference type="SAM" id="Phobius"/>
    </source>
</evidence>
<dbReference type="InterPro" id="IPR032508">
    <property type="entry name" value="FecR_C"/>
</dbReference>
<keyword evidence="1" id="KW-1133">Transmembrane helix</keyword>
<dbReference type="AlphaFoldDB" id="A0A1H9PQQ4"/>
<dbReference type="Pfam" id="PF04773">
    <property type="entry name" value="FecR"/>
    <property type="match status" value="1"/>
</dbReference>
<evidence type="ECO:0000313" key="4">
    <source>
        <dbReference type="EMBL" id="SER50420.1"/>
    </source>
</evidence>
<dbReference type="STRING" id="390241.SAMN04488023_11065"/>
<feature type="domain" description="FecR protein" evidence="2">
    <location>
        <begin position="172"/>
        <end position="267"/>
    </location>
</feature>
<dbReference type="GO" id="GO:0016989">
    <property type="term" value="F:sigma factor antagonist activity"/>
    <property type="evidence" value="ECO:0007669"/>
    <property type="project" value="TreeGrafter"/>
</dbReference>
<dbReference type="InterPro" id="IPR012373">
    <property type="entry name" value="Ferrdict_sens_TM"/>
</dbReference>
<dbReference type="PANTHER" id="PTHR30273">
    <property type="entry name" value="PERIPLASMIC SIGNAL SENSOR AND SIGMA FACTOR ACTIVATOR FECR-RELATED"/>
    <property type="match status" value="1"/>
</dbReference>
<evidence type="ECO:0000259" key="2">
    <source>
        <dbReference type="Pfam" id="PF04773"/>
    </source>
</evidence>
<evidence type="ECO:0000259" key="3">
    <source>
        <dbReference type="Pfam" id="PF16344"/>
    </source>
</evidence>